<dbReference type="InterPro" id="IPR038508">
    <property type="entry name" value="ArfGAP_dom_sf"/>
</dbReference>
<evidence type="ECO:0000259" key="7">
    <source>
        <dbReference type="PROSITE" id="PS50115"/>
    </source>
</evidence>
<dbReference type="SUPFAM" id="SSF57863">
    <property type="entry name" value="ArfGap/RecO-like zinc finger"/>
    <property type="match status" value="1"/>
</dbReference>
<keyword evidence="3 5" id="KW-0863">Zinc-finger</keyword>
<organism evidence="8 9">
    <name type="scientific">Powellomyces hirtus</name>
    <dbReference type="NCBI Taxonomy" id="109895"/>
    <lineage>
        <taxon>Eukaryota</taxon>
        <taxon>Fungi</taxon>
        <taxon>Fungi incertae sedis</taxon>
        <taxon>Chytridiomycota</taxon>
        <taxon>Chytridiomycota incertae sedis</taxon>
        <taxon>Chytridiomycetes</taxon>
        <taxon>Spizellomycetales</taxon>
        <taxon>Powellomycetaceae</taxon>
        <taxon>Powellomyces</taxon>
    </lineage>
</organism>
<dbReference type="SMART" id="SM00105">
    <property type="entry name" value="ArfGap"/>
    <property type="match status" value="1"/>
</dbReference>
<keyword evidence="1" id="KW-0343">GTPase activation</keyword>
<dbReference type="STRING" id="109895.A0A507EFU3"/>
<feature type="region of interest" description="Disordered" evidence="6">
    <location>
        <begin position="266"/>
        <end position="313"/>
    </location>
</feature>
<evidence type="ECO:0000256" key="6">
    <source>
        <dbReference type="SAM" id="MobiDB-lite"/>
    </source>
</evidence>
<evidence type="ECO:0000313" key="8">
    <source>
        <dbReference type="EMBL" id="TPX62116.1"/>
    </source>
</evidence>
<feature type="compositionally biased region" description="Low complexity" evidence="6">
    <location>
        <begin position="217"/>
        <end position="233"/>
    </location>
</feature>
<gene>
    <name evidence="8" type="ORF">PhCBS80983_g00645</name>
</gene>
<proteinExistence type="predicted"/>
<feature type="domain" description="Arf-GAP" evidence="7">
    <location>
        <begin position="18"/>
        <end position="126"/>
    </location>
</feature>
<feature type="compositionally biased region" description="Gly residues" evidence="6">
    <location>
        <begin position="355"/>
        <end position="368"/>
    </location>
</feature>
<evidence type="ECO:0000256" key="5">
    <source>
        <dbReference type="PROSITE-ProRule" id="PRU00288"/>
    </source>
</evidence>
<evidence type="ECO:0000256" key="3">
    <source>
        <dbReference type="ARBA" id="ARBA00022771"/>
    </source>
</evidence>
<evidence type="ECO:0000256" key="2">
    <source>
        <dbReference type="ARBA" id="ARBA00022723"/>
    </source>
</evidence>
<dbReference type="Pfam" id="PF01412">
    <property type="entry name" value="ArfGap"/>
    <property type="match status" value="1"/>
</dbReference>
<name>A0A507EFU3_9FUNG</name>
<feature type="region of interest" description="Disordered" evidence="6">
    <location>
        <begin position="128"/>
        <end position="176"/>
    </location>
</feature>
<dbReference type="GO" id="GO:0005737">
    <property type="term" value="C:cytoplasm"/>
    <property type="evidence" value="ECO:0007669"/>
    <property type="project" value="TreeGrafter"/>
</dbReference>
<feature type="region of interest" description="Disordered" evidence="6">
    <location>
        <begin position="214"/>
        <end position="236"/>
    </location>
</feature>
<dbReference type="PRINTS" id="PR00405">
    <property type="entry name" value="REVINTRACTNG"/>
</dbReference>
<dbReference type="Gene3D" id="1.10.220.150">
    <property type="entry name" value="Arf GTPase activating protein"/>
    <property type="match status" value="1"/>
</dbReference>
<evidence type="ECO:0000313" key="9">
    <source>
        <dbReference type="Proteomes" id="UP000318582"/>
    </source>
</evidence>
<feature type="region of interest" description="Disordered" evidence="6">
    <location>
        <begin position="335"/>
        <end position="389"/>
    </location>
</feature>
<dbReference type="InterPro" id="IPR001164">
    <property type="entry name" value="ArfGAP_dom"/>
</dbReference>
<dbReference type="GO" id="GO:0005096">
    <property type="term" value="F:GTPase activator activity"/>
    <property type="evidence" value="ECO:0007669"/>
    <property type="project" value="UniProtKB-KW"/>
</dbReference>
<comment type="caution">
    <text evidence="8">The sequence shown here is derived from an EMBL/GenBank/DDBJ whole genome shotgun (WGS) entry which is preliminary data.</text>
</comment>
<dbReference type="AlphaFoldDB" id="A0A507EFU3"/>
<reference evidence="8 9" key="1">
    <citation type="journal article" date="2019" name="Sci. Rep.">
        <title>Comparative genomics of chytrid fungi reveal insights into the obligate biotrophic and pathogenic lifestyle of Synchytrium endobioticum.</title>
        <authorList>
            <person name="van de Vossenberg B.T.L.H."/>
            <person name="Warris S."/>
            <person name="Nguyen H.D.T."/>
            <person name="van Gent-Pelzer M.P.E."/>
            <person name="Joly D.L."/>
            <person name="van de Geest H.C."/>
            <person name="Bonants P.J.M."/>
            <person name="Smith D.S."/>
            <person name="Levesque C.A."/>
            <person name="van der Lee T.A.J."/>
        </authorList>
    </citation>
    <scope>NUCLEOTIDE SEQUENCE [LARGE SCALE GENOMIC DNA]</scope>
    <source>
        <strain evidence="8 9">CBS 809.83</strain>
    </source>
</reference>
<sequence length="389" mass="41369">MSTRHERMSDKAGAERNARLLKELMMRPDNRRCSDCRKKDPRWASWNIGVFFCIRCSGFHRSMGTHISKVKSADLDSWTEEQIQNMARWGNAKAAQYWEHDLPANFTPPENTIDQFIRAKYERKQYAMKGPIPDPDTLKGDESSANVASSATSAPHRTSPPMARLTKQGSATASAPPQAQFATFAAPGAPAATPAPANPPAQSAADQLFEVFSGAPQSQQSQTTQQSQQQQQQPGALKNSILSLYGNAPTSTGSPVNAMPGGGFGSFAAFASPSPYQQPPQQQQQQPPQLGSFGSSASQSQFPSSFNAFASSPSQYTQNANSALNGFGGSIMPAMQPALSPMQPQLNTAKPSADKGGGGIPDFAGFGGATAAAQPPVADKATDDWGAFH</sequence>
<keyword evidence="4" id="KW-0862">Zinc</keyword>
<dbReference type="CDD" id="cd08839">
    <property type="entry name" value="ArfGap_SMAP"/>
    <property type="match status" value="1"/>
</dbReference>
<evidence type="ECO:0000256" key="1">
    <source>
        <dbReference type="ARBA" id="ARBA00022468"/>
    </source>
</evidence>
<dbReference type="Proteomes" id="UP000318582">
    <property type="component" value="Unassembled WGS sequence"/>
</dbReference>
<dbReference type="InterPro" id="IPR051718">
    <property type="entry name" value="ARF_GTPase-activating"/>
</dbReference>
<dbReference type="GO" id="GO:0008270">
    <property type="term" value="F:zinc ion binding"/>
    <property type="evidence" value="ECO:0007669"/>
    <property type="project" value="UniProtKB-KW"/>
</dbReference>
<feature type="compositionally biased region" description="Low complexity" evidence="6">
    <location>
        <begin position="143"/>
        <end position="154"/>
    </location>
</feature>
<dbReference type="InterPro" id="IPR037278">
    <property type="entry name" value="ARFGAP/RecO"/>
</dbReference>
<dbReference type="PANTHER" id="PTHR45705">
    <property type="entry name" value="FI20236P1"/>
    <property type="match status" value="1"/>
</dbReference>
<keyword evidence="2" id="KW-0479">Metal-binding</keyword>
<dbReference type="InterPro" id="IPR044732">
    <property type="entry name" value="ArfGAP_SMAP1-like"/>
</dbReference>
<dbReference type="PROSITE" id="PS50115">
    <property type="entry name" value="ARFGAP"/>
    <property type="match status" value="1"/>
</dbReference>
<dbReference type="PANTHER" id="PTHR45705:SF1">
    <property type="entry name" value="FI20236P1"/>
    <property type="match status" value="1"/>
</dbReference>
<keyword evidence="9" id="KW-1185">Reference proteome</keyword>
<dbReference type="FunFam" id="1.10.220.150:FF:000009">
    <property type="entry name" value="stromal membrane-associated protein 1 isoform X1"/>
    <property type="match status" value="1"/>
</dbReference>
<accession>A0A507EFU3</accession>
<protein>
    <recommendedName>
        <fullName evidence="7">Arf-GAP domain-containing protein</fullName>
    </recommendedName>
</protein>
<dbReference type="EMBL" id="QEAQ01000004">
    <property type="protein sequence ID" value="TPX62116.1"/>
    <property type="molecule type" value="Genomic_DNA"/>
</dbReference>
<evidence type="ECO:0000256" key="4">
    <source>
        <dbReference type="ARBA" id="ARBA00022833"/>
    </source>
</evidence>